<evidence type="ECO:0000256" key="2">
    <source>
        <dbReference type="SAM" id="SignalP"/>
    </source>
</evidence>
<organism evidence="3 4">
    <name type="scientific">Tetradesmus obliquus</name>
    <name type="common">Green alga</name>
    <name type="synonym">Acutodesmus obliquus</name>
    <dbReference type="NCBI Taxonomy" id="3088"/>
    <lineage>
        <taxon>Eukaryota</taxon>
        <taxon>Viridiplantae</taxon>
        <taxon>Chlorophyta</taxon>
        <taxon>core chlorophytes</taxon>
        <taxon>Chlorophyceae</taxon>
        <taxon>CS clade</taxon>
        <taxon>Sphaeropleales</taxon>
        <taxon>Scenedesmaceae</taxon>
        <taxon>Tetradesmus</taxon>
    </lineage>
</organism>
<protein>
    <recommendedName>
        <fullName evidence="5">PKD/Chitinase domain-containing protein</fullName>
    </recommendedName>
</protein>
<feature type="compositionally biased region" description="Low complexity" evidence="1">
    <location>
        <begin position="349"/>
        <end position="367"/>
    </location>
</feature>
<feature type="region of interest" description="Disordered" evidence="1">
    <location>
        <begin position="47"/>
        <end position="104"/>
    </location>
</feature>
<keyword evidence="2" id="KW-0732">Signal</keyword>
<evidence type="ECO:0000256" key="1">
    <source>
        <dbReference type="SAM" id="MobiDB-lite"/>
    </source>
</evidence>
<evidence type="ECO:0000313" key="3">
    <source>
        <dbReference type="EMBL" id="SZX63977.1"/>
    </source>
</evidence>
<keyword evidence="4" id="KW-1185">Reference proteome</keyword>
<evidence type="ECO:0008006" key="5">
    <source>
        <dbReference type="Google" id="ProtNLM"/>
    </source>
</evidence>
<feature type="region of interest" description="Disordered" evidence="1">
    <location>
        <begin position="432"/>
        <end position="523"/>
    </location>
</feature>
<reference evidence="3 4" key="1">
    <citation type="submission" date="2016-10" db="EMBL/GenBank/DDBJ databases">
        <authorList>
            <person name="Cai Z."/>
        </authorList>
    </citation>
    <scope>NUCLEOTIDE SEQUENCE [LARGE SCALE GENOMIC DNA]</scope>
</reference>
<feature type="chain" id="PRO_5016599408" description="PKD/Chitinase domain-containing protein" evidence="2">
    <location>
        <begin position="19"/>
        <end position="523"/>
    </location>
</feature>
<feature type="region of interest" description="Disordered" evidence="1">
    <location>
        <begin position="238"/>
        <end position="309"/>
    </location>
</feature>
<sequence length="523" mass="52947">MHTATVLLLACISVVCYGSILIEARKSSDAAHHAAQRVLLAHDAATVPRPGQSSKASSSSSSSSIASSTSSAANNHDSTRTSSSNSNRSKDASTAASTDASQDAHGRDWIATLSTPTPLIAWTTQQLKVRGNTPATALATASLDGRQSRAPLGRSIASFSWQLLGKDERGTAVRLAMRGAVVHMQLPAGEYTAVLKVVDSMGAAAEESVKFQVLSKTTAVSSAAPLVLAAPRSAAAAAAVQPRQQTPMPPQSVKQPMGKQQAGQLQQQKSQQQHSRQDLRNAEQSGTTTQNPSKSKRQQVVGQVSAAARRAGHRITPALAPSAAALPRAISLAVVAQQQRIPTAQQLPDGASAGSSTDSKDASAAADVARQQTTAAAVDTALTAQAASAAAAAAAASAAGTAVAGAATASETAAEHSSGHAEDVQMDMPELDAGVLPEPLPPPPMARPPQSPPPPPPPPPPPAAMLPSAPASPGTPVPKLKARPVVDNDYGSSDYAPEVALPPAPVRSTTAVTETGAPAGIDG</sequence>
<feature type="compositionally biased region" description="Low complexity" evidence="1">
    <location>
        <begin position="53"/>
        <end position="73"/>
    </location>
</feature>
<evidence type="ECO:0000313" key="4">
    <source>
        <dbReference type="Proteomes" id="UP000256970"/>
    </source>
</evidence>
<feature type="compositionally biased region" description="Pro residues" evidence="1">
    <location>
        <begin position="438"/>
        <end position="464"/>
    </location>
</feature>
<feature type="compositionally biased region" description="Low complexity" evidence="1">
    <location>
        <begin position="80"/>
        <end position="101"/>
    </location>
</feature>
<gene>
    <name evidence="3" type="ORF">BQ4739_LOCUS4513</name>
</gene>
<proteinExistence type="predicted"/>
<feature type="compositionally biased region" description="Low complexity" evidence="1">
    <location>
        <begin position="255"/>
        <end position="274"/>
    </location>
</feature>
<feature type="signal peptide" evidence="2">
    <location>
        <begin position="1"/>
        <end position="18"/>
    </location>
</feature>
<feature type="compositionally biased region" description="Polar residues" evidence="1">
    <location>
        <begin position="282"/>
        <end position="302"/>
    </location>
</feature>
<dbReference type="Proteomes" id="UP000256970">
    <property type="component" value="Unassembled WGS sequence"/>
</dbReference>
<dbReference type="Gene3D" id="2.60.40.10">
    <property type="entry name" value="Immunoglobulins"/>
    <property type="match status" value="1"/>
</dbReference>
<dbReference type="AlphaFoldDB" id="A0A383VEN6"/>
<dbReference type="InterPro" id="IPR013783">
    <property type="entry name" value="Ig-like_fold"/>
</dbReference>
<feature type="region of interest" description="Disordered" evidence="1">
    <location>
        <begin position="343"/>
        <end position="367"/>
    </location>
</feature>
<name>A0A383VEN6_TETOB</name>
<dbReference type="EMBL" id="FNXT01000362">
    <property type="protein sequence ID" value="SZX63977.1"/>
    <property type="molecule type" value="Genomic_DNA"/>
</dbReference>
<accession>A0A383VEN6</accession>